<protein>
    <submittedName>
        <fullName evidence="1">Uncharacterized protein</fullName>
    </submittedName>
</protein>
<dbReference type="AlphaFoldDB" id="A0A0B0P5R0"/>
<sequence length="91" mass="11419">MIPCKTISRIWHWHLTMCMRFPRYPLVFQVVQWVIQGFCERDVKYRQASSGIVRCWRRDYTINWIFWYNLSQHFEYGMYRDLVFLLYVILV</sequence>
<name>A0A0B0P5R0_GOSAR</name>
<dbReference type="Proteomes" id="UP000032142">
    <property type="component" value="Unassembled WGS sequence"/>
</dbReference>
<gene>
    <name evidence="1" type="ORF">F383_04662</name>
</gene>
<reference evidence="2" key="1">
    <citation type="submission" date="2014-09" db="EMBL/GenBank/DDBJ databases">
        <authorList>
            <person name="Mudge J."/>
            <person name="Ramaraj T."/>
            <person name="Lindquist I.E."/>
            <person name="Bharti A.K."/>
            <person name="Sundararajan A."/>
            <person name="Cameron C.T."/>
            <person name="Woodward J.E."/>
            <person name="May G.D."/>
            <person name="Brubaker C."/>
            <person name="Broadhvest J."/>
            <person name="Wilkins T.A."/>
        </authorList>
    </citation>
    <scope>NUCLEOTIDE SEQUENCE</scope>
    <source>
        <strain evidence="2">cv. AKA8401</strain>
    </source>
</reference>
<evidence type="ECO:0000313" key="1">
    <source>
        <dbReference type="EMBL" id="KHG18701.1"/>
    </source>
</evidence>
<evidence type="ECO:0000313" key="2">
    <source>
        <dbReference type="Proteomes" id="UP000032142"/>
    </source>
</evidence>
<dbReference type="EMBL" id="KN411216">
    <property type="protein sequence ID" value="KHG18701.1"/>
    <property type="molecule type" value="Genomic_DNA"/>
</dbReference>
<organism evidence="1 2">
    <name type="scientific">Gossypium arboreum</name>
    <name type="common">Tree cotton</name>
    <name type="synonym">Gossypium nanking</name>
    <dbReference type="NCBI Taxonomy" id="29729"/>
    <lineage>
        <taxon>Eukaryota</taxon>
        <taxon>Viridiplantae</taxon>
        <taxon>Streptophyta</taxon>
        <taxon>Embryophyta</taxon>
        <taxon>Tracheophyta</taxon>
        <taxon>Spermatophyta</taxon>
        <taxon>Magnoliopsida</taxon>
        <taxon>eudicotyledons</taxon>
        <taxon>Gunneridae</taxon>
        <taxon>Pentapetalae</taxon>
        <taxon>rosids</taxon>
        <taxon>malvids</taxon>
        <taxon>Malvales</taxon>
        <taxon>Malvaceae</taxon>
        <taxon>Malvoideae</taxon>
        <taxon>Gossypium</taxon>
    </lineage>
</organism>
<proteinExistence type="predicted"/>
<keyword evidence="2" id="KW-1185">Reference proteome</keyword>
<accession>A0A0B0P5R0</accession>